<evidence type="ECO:0000313" key="4">
    <source>
        <dbReference type="Proteomes" id="UP000603912"/>
    </source>
</evidence>
<sequence>MTCFMNSPIDRRAFLSTAVAAGAAATLPTRLLAQEAKELVIVSFAGQLQEPHQWLAKRMEEKHPGLKVRLVPSESQDVVAQIKAAQGYSPYDALPNGEPPHLIGIRDGYIEKVDPAKIPNYANLVPDFVAKSQGYGVPASYSLIGIAYNEKMVKTPPKGWADLWNPEYRGKVGIPRASSNLGLGVLVIAAKTFGGSEDNLEPGWAKLQELKPIVGRSPTQLLQMLEREEIALAPIWNNDAAGAADKGLPIKFIKPTPGPVAIVSFMSAVAKTRHPDLVAEWMNLLLSVEYQTRAANAPYFFGPTVKDVPIPEAAKPYTPATPAEVLALQSVDWAKIAPVRGKLVEQFDRLFAS</sequence>
<dbReference type="GO" id="GO:0015888">
    <property type="term" value="P:thiamine transport"/>
    <property type="evidence" value="ECO:0007669"/>
    <property type="project" value="TreeGrafter"/>
</dbReference>
<dbReference type="AlphaFoldDB" id="A0A917MHN5"/>
<dbReference type="Proteomes" id="UP000603912">
    <property type="component" value="Unassembled WGS sequence"/>
</dbReference>
<keyword evidence="4" id="KW-1185">Reference proteome</keyword>
<protein>
    <submittedName>
        <fullName evidence="3">ABC transporter substrate-binding protein</fullName>
    </submittedName>
</protein>
<dbReference type="InterPro" id="IPR006311">
    <property type="entry name" value="TAT_signal"/>
</dbReference>
<dbReference type="Gene3D" id="3.40.190.10">
    <property type="entry name" value="Periplasmic binding protein-like II"/>
    <property type="match status" value="2"/>
</dbReference>
<evidence type="ECO:0000256" key="2">
    <source>
        <dbReference type="ARBA" id="ARBA00022764"/>
    </source>
</evidence>
<keyword evidence="2" id="KW-0574">Periplasm</keyword>
<gene>
    <name evidence="3" type="ORF">GCM10007036_19710</name>
</gene>
<dbReference type="GO" id="GO:0030976">
    <property type="term" value="F:thiamine pyrophosphate binding"/>
    <property type="evidence" value="ECO:0007669"/>
    <property type="project" value="TreeGrafter"/>
</dbReference>
<comment type="caution">
    <text evidence="3">The sequence shown here is derived from an EMBL/GenBank/DDBJ whole genome shotgun (WGS) entry which is preliminary data.</text>
</comment>
<evidence type="ECO:0000256" key="1">
    <source>
        <dbReference type="ARBA" id="ARBA00022729"/>
    </source>
</evidence>
<dbReference type="GO" id="GO:0030975">
    <property type="term" value="F:thiamine binding"/>
    <property type="evidence" value="ECO:0007669"/>
    <property type="project" value="TreeGrafter"/>
</dbReference>
<dbReference type="PROSITE" id="PS51318">
    <property type="entry name" value="TAT"/>
    <property type="match status" value="1"/>
</dbReference>
<keyword evidence="1" id="KW-0732">Signal</keyword>
<dbReference type="SUPFAM" id="SSF53850">
    <property type="entry name" value="Periplasmic binding protein-like II"/>
    <property type="match status" value="1"/>
</dbReference>
<reference evidence="3" key="2">
    <citation type="submission" date="2020-09" db="EMBL/GenBank/DDBJ databases">
        <authorList>
            <person name="Sun Q."/>
            <person name="Zhou Y."/>
        </authorList>
    </citation>
    <scope>NUCLEOTIDE SEQUENCE</scope>
    <source>
        <strain evidence="3">CGMCC 1.12214</strain>
    </source>
</reference>
<dbReference type="Pfam" id="PF13416">
    <property type="entry name" value="SBP_bac_8"/>
    <property type="match status" value="1"/>
</dbReference>
<evidence type="ECO:0000313" key="3">
    <source>
        <dbReference type="EMBL" id="GGH17894.1"/>
    </source>
</evidence>
<dbReference type="PANTHER" id="PTHR30006">
    <property type="entry name" value="THIAMINE-BINDING PERIPLASMIC PROTEIN-RELATED"/>
    <property type="match status" value="1"/>
</dbReference>
<dbReference type="PANTHER" id="PTHR30006:SF2">
    <property type="entry name" value="ABC TRANSPORTER SUBSTRATE-BINDING PROTEIN"/>
    <property type="match status" value="1"/>
</dbReference>
<proteinExistence type="predicted"/>
<name>A0A917MHN5_9HYPH</name>
<organism evidence="3 4">
    <name type="scientific">Alsobacter metallidurans</name>
    <dbReference type="NCBI Taxonomy" id="340221"/>
    <lineage>
        <taxon>Bacteria</taxon>
        <taxon>Pseudomonadati</taxon>
        <taxon>Pseudomonadota</taxon>
        <taxon>Alphaproteobacteria</taxon>
        <taxon>Hyphomicrobiales</taxon>
        <taxon>Alsobacteraceae</taxon>
        <taxon>Alsobacter</taxon>
    </lineage>
</organism>
<reference evidence="3" key="1">
    <citation type="journal article" date="2014" name="Int. J. Syst. Evol. Microbiol.">
        <title>Complete genome sequence of Corynebacterium casei LMG S-19264T (=DSM 44701T), isolated from a smear-ripened cheese.</title>
        <authorList>
            <consortium name="US DOE Joint Genome Institute (JGI-PGF)"/>
            <person name="Walter F."/>
            <person name="Albersmeier A."/>
            <person name="Kalinowski J."/>
            <person name="Ruckert C."/>
        </authorList>
    </citation>
    <scope>NUCLEOTIDE SEQUENCE</scope>
    <source>
        <strain evidence="3">CGMCC 1.12214</strain>
    </source>
</reference>
<dbReference type="InterPro" id="IPR006059">
    <property type="entry name" value="SBP"/>
</dbReference>
<accession>A0A917MHN5</accession>
<dbReference type="EMBL" id="BMES01000001">
    <property type="protein sequence ID" value="GGH17894.1"/>
    <property type="molecule type" value="Genomic_DNA"/>
</dbReference>
<dbReference type="GO" id="GO:0030288">
    <property type="term" value="C:outer membrane-bounded periplasmic space"/>
    <property type="evidence" value="ECO:0007669"/>
    <property type="project" value="TreeGrafter"/>
</dbReference>